<feature type="transmembrane region" description="Helical" evidence="1">
    <location>
        <begin position="75"/>
        <end position="94"/>
    </location>
</feature>
<dbReference type="RefSeq" id="WP_096462086.1">
    <property type="nucleotide sequence ID" value="NZ_AP014936.1"/>
</dbReference>
<accession>A0A1B4VBH7</accession>
<sequence length="172" mass="19310">MRDFARALLLWVAFALPLNLAWELVQLRFYTLWSEGTPLVIAYSIAHCTIGDAMIAAVAFAVGAAASRRKDWPHASPWLGGISAVVFGIAYTAFSEWFNVYRIASWDYAPSMPLIHGIGLTPLLQWIAIPILMIALFRRWGHGRSDVESFPVSGKWSRQPAKEVTHEVRRRG</sequence>
<evidence type="ECO:0000256" key="1">
    <source>
        <dbReference type="SAM" id="Phobius"/>
    </source>
</evidence>
<dbReference type="AlphaFoldDB" id="A0A1B4VBH7"/>
<reference evidence="2 3" key="1">
    <citation type="submission" date="2015-08" db="EMBL/GenBank/DDBJ databases">
        <title>Complete genome sequence of Sulfurifustis variabilis.</title>
        <authorList>
            <person name="Miura A."/>
            <person name="Kojima H."/>
            <person name="Fukui M."/>
        </authorList>
    </citation>
    <scope>NUCLEOTIDE SEQUENCE [LARGE SCALE GENOMIC DNA]</scope>
    <source>
        <strain evidence="3">skN76</strain>
    </source>
</reference>
<name>A0A1B4VBH7_9GAMM</name>
<organism evidence="2 3">
    <name type="scientific">Sulfurifustis variabilis</name>
    <dbReference type="NCBI Taxonomy" id="1675686"/>
    <lineage>
        <taxon>Bacteria</taxon>
        <taxon>Pseudomonadati</taxon>
        <taxon>Pseudomonadota</taxon>
        <taxon>Gammaproteobacteria</taxon>
        <taxon>Acidiferrobacterales</taxon>
        <taxon>Acidiferrobacteraceae</taxon>
        <taxon>Sulfurifustis</taxon>
    </lineage>
</organism>
<evidence type="ECO:0000313" key="3">
    <source>
        <dbReference type="Proteomes" id="UP000218899"/>
    </source>
</evidence>
<evidence type="ECO:0000313" key="2">
    <source>
        <dbReference type="EMBL" id="BAU49714.1"/>
    </source>
</evidence>
<feature type="transmembrane region" description="Helical" evidence="1">
    <location>
        <begin position="40"/>
        <end position="63"/>
    </location>
</feature>
<keyword evidence="1" id="KW-0472">Membrane</keyword>
<feature type="transmembrane region" description="Helical" evidence="1">
    <location>
        <begin position="114"/>
        <end position="137"/>
    </location>
</feature>
<dbReference type="OrthoDB" id="512864at2"/>
<keyword evidence="1" id="KW-1133">Transmembrane helix</keyword>
<proteinExistence type="predicted"/>
<keyword evidence="3" id="KW-1185">Reference proteome</keyword>
<dbReference type="EMBL" id="AP014936">
    <property type="protein sequence ID" value="BAU49714.1"/>
    <property type="molecule type" value="Genomic_DNA"/>
</dbReference>
<dbReference type="KEGG" id="sva:SVA_3166"/>
<protein>
    <submittedName>
        <fullName evidence="2">Uncharacterized protein</fullName>
    </submittedName>
</protein>
<gene>
    <name evidence="2" type="ORF">SVA_3166</name>
</gene>
<dbReference type="Proteomes" id="UP000218899">
    <property type="component" value="Chromosome"/>
</dbReference>
<keyword evidence="1" id="KW-0812">Transmembrane</keyword>